<accession>A0A2M7BUE2</accession>
<keyword evidence="9" id="KW-0408">Iron</keyword>
<dbReference type="Proteomes" id="UP000229894">
    <property type="component" value="Unassembled WGS sequence"/>
</dbReference>
<comment type="similarity">
    <text evidence="2">Belongs to the uracil-DNA glycosylase (UDG) superfamily. Type 4 (UDGa) family.</text>
</comment>
<dbReference type="AlphaFoldDB" id="A0A2M7BUE2"/>
<keyword evidence="8" id="KW-0378">Hydrolase</keyword>
<evidence type="ECO:0000256" key="7">
    <source>
        <dbReference type="ARBA" id="ARBA00022763"/>
    </source>
</evidence>
<keyword evidence="7" id="KW-0227">DNA damage</keyword>
<dbReference type="InterPro" id="IPR005122">
    <property type="entry name" value="Uracil-DNA_glycosylase-like"/>
</dbReference>
<reference evidence="14" key="1">
    <citation type="submission" date="2017-09" db="EMBL/GenBank/DDBJ databases">
        <title>Depth-based differentiation of microbial function through sediment-hosted aquifers and enrichment of novel symbionts in the deep terrestrial subsurface.</title>
        <authorList>
            <person name="Probst A.J."/>
            <person name="Ladd B."/>
            <person name="Jarett J.K."/>
            <person name="Geller-Mcgrath D.E."/>
            <person name="Sieber C.M.K."/>
            <person name="Emerson J.B."/>
            <person name="Anantharaman K."/>
            <person name="Thomas B.C."/>
            <person name="Malmstrom R."/>
            <person name="Stieglmeier M."/>
            <person name="Klingl A."/>
            <person name="Woyke T."/>
            <person name="Ryan C.M."/>
            <person name="Banfield J.F."/>
        </authorList>
    </citation>
    <scope>NUCLEOTIDE SEQUENCE [LARGE SCALE GENOMIC DNA]</scope>
</reference>
<comment type="caution">
    <text evidence="13">The sequence shown here is derived from an EMBL/GenBank/DDBJ whole genome shotgun (WGS) entry which is preliminary data.</text>
</comment>
<dbReference type="EC" id="3.2.2.27" evidence="3"/>
<dbReference type="NCBIfam" id="TIGR00758">
    <property type="entry name" value="UDG_fam4"/>
    <property type="match status" value="1"/>
</dbReference>
<evidence type="ECO:0000313" key="13">
    <source>
        <dbReference type="EMBL" id="PIV10180.1"/>
    </source>
</evidence>
<dbReference type="PANTHER" id="PTHR33693">
    <property type="entry name" value="TYPE-5 URACIL-DNA GLYCOSYLASE"/>
    <property type="match status" value="1"/>
</dbReference>
<dbReference type="GO" id="GO:0006281">
    <property type="term" value="P:DNA repair"/>
    <property type="evidence" value="ECO:0007669"/>
    <property type="project" value="UniProtKB-KW"/>
</dbReference>
<dbReference type="InterPro" id="IPR036895">
    <property type="entry name" value="Uracil-DNA_glycosylase-like_sf"/>
</dbReference>
<gene>
    <name evidence="13" type="ORF">COS49_01830</name>
</gene>
<dbReference type="SMART" id="SM00986">
    <property type="entry name" value="UDG"/>
    <property type="match status" value="1"/>
</dbReference>
<dbReference type="GO" id="GO:0051539">
    <property type="term" value="F:4 iron, 4 sulfur cluster binding"/>
    <property type="evidence" value="ECO:0007669"/>
    <property type="project" value="UniProtKB-KW"/>
</dbReference>
<keyword evidence="10" id="KW-0411">Iron-sulfur</keyword>
<organism evidence="13 14">
    <name type="scientific">Candidatus Portnoybacteria bacterium CG03_land_8_20_14_0_80_41_10</name>
    <dbReference type="NCBI Taxonomy" id="1974808"/>
    <lineage>
        <taxon>Bacteria</taxon>
        <taxon>Candidatus Portnoyibacteriota</taxon>
    </lineage>
</organism>
<evidence type="ECO:0000256" key="2">
    <source>
        <dbReference type="ARBA" id="ARBA00006521"/>
    </source>
</evidence>
<evidence type="ECO:0000256" key="8">
    <source>
        <dbReference type="ARBA" id="ARBA00022801"/>
    </source>
</evidence>
<protein>
    <recommendedName>
        <fullName evidence="4">Type-4 uracil-DNA glycosylase</fullName>
        <ecNumber evidence="3">3.2.2.27</ecNumber>
    </recommendedName>
</protein>
<dbReference type="InterPro" id="IPR005273">
    <property type="entry name" value="Ura-DNA_glyco_family4"/>
</dbReference>
<dbReference type="InterPro" id="IPR051536">
    <property type="entry name" value="UDG_Type-4/5"/>
</dbReference>
<keyword evidence="11" id="KW-0234">DNA repair</keyword>
<evidence type="ECO:0000313" key="14">
    <source>
        <dbReference type="Proteomes" id="UP000229894"/>
    </source>
</evidence>
<dbReference type="SMART" id="SM00987">
    <property type="entry name" value="UreE_C"/>
    <property type="match status" value="1"/>
</dbReference>
<comment type="catalytic activity">
    <reaction evidence="1">
        <text>Hydrolyzes single-stranded DNA or mismatched double-stranded DNA and polynucleotides, releasing free uracil.</text>
        <dbReference type="EC" id="3.2.2.27"/>
    </reaction>
</comment>
<dbReference type="CDD" id="cd10030">
    <property type="entry name" value="UDG-F4_TTUDGA_SPO1dp_like"/>
    <property type="match status" value="1"/>
</dbReference>
<keyword evidence="5" id="KW-0004">4Fe-4S</keyword>
<evidence type="ECO:0000256" key="3">
    <source>
        <dbReference type="ARBA" id="ARBA00012030"/>
    </source>
</evidence>
<feature type="domain" description="Uracil-DNA glycosylase-like" evidence="12">
    <location>
        <begin position="35"/>
        <end position="191"/>
    </location>
</feature>
<evidence type="ECO:0000259" key="12">
    <source>
        <dbReference type="SMART" id="SM00986"/>
    </source>
</evidence>
<dbReference type="EMBL" id="PEUX01000038">
    <property type="protein sequence ID" value="PIV10180.1"/>
    <property type="molecule type" value="Genomic_DNA"/>
</dbReference>
<evidence type="ECO:0000256" key="4">
    <source>
        <dbReference type="ARBA" id="ARBA00019403"/>
    </source>
</evidence>
<dbReference type="SUPFAM" id="SSF52141">
    <property type="entry name" value="Uracil-DNA glycosylase-like"/>
    <property type="match status" value="1"/>
</dbReference>
<proteinExistence type="inferred from homology"/>
<evidence type="ECO:0000256" key="9">
    <source>
        <dbReference type="ARBA" id="ARBA00023004"/>
    </source>
</evidence>
<dbReference type="GO" id="GO:0004844">
    <property type="term" value="F:uracil DNA N-glycosylase activity"/>
    <property type="evidence" value="ECO:0007669"/>
    <property type="project" value="UniProtKB-EC"/>
</dbReference>
<keyword evidence="6" id="KW-0479">Metal-binding</keyword>
<evidence type="ECO:0000256" key="10">
    <source>
        <dbReference type="ARBA" id="ARBA00023014"/>
    </source>
</evidence>
<evidence type="ECO:0000256" key="11">
    <source>
        <dbReference type="ARBA" id="ARBA00023204"/>
    </source>
</evidence>
<dbReference type="GO" id="GO:0046872">
    <property type="term" value="F:metal ion binding"/>
    <property type="evidence" value="ECO:0007669"/>
    <property type="project" value="UniProtKB-KW"/>
</dbReference>
<dbReference type="Gene3D" id="3.40.470.10">
    <property type="entry name" value="Uracil-DNA glycosylase-like domain"/>
    <property type="match status" value="1"/>
</dbReference>
<dbReference type="Pfam" id="PF03167">
    <property type="entry name" value="UDG"/>
    <property type="match status" value="1"/>
</dbReference>
<dbReference type="PANTHER" id="PTHR33693:SF1">
    <property type="entry name" value="TYPE-4 URACIL-DNA GLYCOSYLASE"/>
    <property type="match status" value="1"/>
</dbReference>
<evidence type="ECO:0000256" key="1">
    <source>
        <dbReference type="ARBA" id="ARBA00001400"/>
    </source>
</evidence>
<sequence>MNKLSIIDKKLRGIRDEIVDCRKCPLHKNRTLPVIGQGSHQAEIMLVSEAPGYWEDQKGEPFVGAAGGVLNELLDFVGIKREEVYICNILKCRPPQNRNPQKDEIAACVPYLEKQIRIIRPKLIGSLGNYATAYLLEKFGLSDKIQGISKIHGQVFEARADFGPIKIIPLYHPAVAVYNERMKETLKNDFQILNER</sequence>
<name>A0A2M7BUE2_9BACT</name>
<evidence type="ECO:0000256" key="6">
    <source>
        <dbReference type="ARBA" id="ARBA00022723"/>
    </source>
</evidence>
<evidence type="ECO:0000256" key="5">
    <source>
        <dbReference type="ARBA" id="ARBA00022485"/>
    </source>
</evidence>